<name>A0A183EWE5_9BILA</name>
<accession>A0A183EWE5</accession>
<keyword evidence="3" id="KW-1185">Reference proteome</keyword>
<reference evidence="2 3" key="2">
    <citation type="submission" date="2018-11" db="EMBL/GenBank/DDBJ databases">
        <authorList>
            <consortium name="Pathogen Informatics"/>
        </authorList>
    </citation>
    <scope>NUCLEOTIDE SEQUENCE [LARGE SCALE GENOMIC DNA]</scope>
</reference>
<evidence type="ECO:0000313" key="2">
    <source>
        <dbReference type="EMBL" id="VDN44011.1"/>
    </source>
</evidence>
<dbReference type="EMBL" id="UYRT01104515">
    <property type="protein sequence ID" value="VDN44011.1"/>
    <property type="molecule type" value="Genomic_DNA"/>
</dbReference>
<protein>
    <submittedName>
        <fullName evidence="4">Histone H2B</fullName>
    </submittedName>
</protein>
<evidence type="ECO:0000256" key="1">
    <source>
        <dbReference type="SAM" id="MobiDB-lite"/>
    </source>
</evidence>
<evidence type="ECO:0000313" key="3">
    <source>
        <dbReference type="Proteomes" id="UP000271098"/>
    </source>
</evidence>
<gene>
    <name evidence="2" type="ORF">GPUH_LOCUS25287</name>
</gene>
<evidence type="ECO:0000313" key="4">
    <source>
        <dbReference type="WBParaSite" id="GPUH_0002531601-mRNA-1"/>
    </source>
</evidence>
<feature type="compositionally biased region" description="Basic and acidic residues" evidence="1">
    <location>
        <begin position="48"/>
        <end position="58"/>
    </location>
</feature>
<reference evidence="4" key="1">
    <citation type="submission" date="2016-06" db="UniProtKB">
        <authorList>
            <consortium name="WormBaseParasite"/>
        </authorList>
    </citation>
    <scope>IDENTIFICATION</scope>
</reference>
<organism evidence="4">
    <name type="scientific">Gongylonema pulchrum</name>
    <dbReference type="NCBI Taxonomy" id="637853"/>
    <lineage>
        <taxon>Eukaryota</taxon>
        <taxon>Metazoa</taxon>
        <taxon>Ecdysozoa</taxon>
        <taxon>Nematoda</taxon>
        <taxon>Chromadorea</taxon>
        <taxon>Rhabditida</taxon>
        <taxon>Spirurina</taxon>
        <taxon>Spiruromorpha</taxon>
        <taxon>Spiruroidea</taxon>
        <taxon>Gongylonematidae</taxon>
        <taxon>Gongylonema</taxon>
    </lineage>
</organism>
<feature type="compositionally biased region" description="Basic and acidic residues" evidence="1">
    <location>
        <begin position="1"/>
        <end position="10"/>
    </location>
</feature>
<dbReference type="WBParaSite" id="GPUH_0002531601-mRNA-1">
    <property type="protein sequence ID" value="GPUH_0002531601-mRNA-1"/>
    <property type="gene ID" value="GPUH_0002531601"/>
</dbReference>
<dbReference type="AlphaFoldDB" id="A0A183EWE5"/>
<feature type="region of interest" description="Disordered" evidence="1">
    <location>
        <begin position="1"/>
        <end position="58"/>
    </location>
</feature>
<sequence length="102" mass="11469">MVCSVEERKQSKGGRRRAAMAAEPRAPIGKKFVHKAVEKSSKSGTKGSESEKKKGPYELRAEQVVDMGIRNIGREFVSIIRSYTPHGTMNAWEADKNYDKNR</sequence>
<dbReference type="Proteomes" id="UP000271098">
    <property type="component" value="Unassembled WGS sequence"/>
</dbReference>
<proteinExistence type="predicted"/>